<evidence type="ECO:0000313" key="3">
    <source>
        <dbReference type="Proteomes" id="UP001215712"/>
    </source>
</evidence>
<evidence type="ECO:0000256" key="1">
    <source>
        <dbReference type="SAM" id="MobiDB-lite"/>
    </source>
</evidence>
<sequence>MSGYNLAKGVAEDLPDPATEKRSQRNEQARENEFFRSCCANFCRLAKAVVDMTQKLILEDQFHSEYTPINALLCRATMALWVVLGASKV</sequence>
<dbReference type="Proteomes" id="UP001215712">
    <property type="component" value="Unassembled WGS sequence"/>
</dbReference>
<gene>
    <name evidence="2" type="ORF">N7493_006761</name>
</gene>
<accession>A0AAD6HJD9</accession>
<protein>
    <submittedName>
        <fullName evidence="2">Uncharacterized protein</fullName>
    </submittedName>
</protein>
<reference evidence="2" key="2">
    <citation type="submission" date="2023-01" db="EMBL/GenBank/DDBJ databases">
        <authorList>
            <person name="Petersen C."/>
        </authorList>
    </citation>
    <scope>NUCLEOTIDE SEQUENCE</scope>
    <source>
        <strain evidence="2">IBT 17514</strain>
    </source>
</reference>
<organism evidence="2 3">
    <name type="scientific">Penicillium malachiteum</name>
    <dbReference type="NCBI Taxonomy" id="1324776"/>
    <lineage>
        <taxon>Eukaryota</taxon>
        <taxon>Fungi</taxon>
        <taxon>Dikarya</taxon>
        <taxon>Ascomycota</taxon>
        <taxon>Pezizomycotina</taxon>
        <taxon>Eurotiomycetes</taxon>
        <taxon>Eurotiomycetidae</taxon>
        <taxon>Eurotiales</taxon>
        <taxon>Aspergillaceae</taxon>
        <taxon>Penicillium</taxon>
    </lineage>
</organism>
<evidence type="ECO:0000313" key="2">
    <source>
        <dbReference type="EMBL" id="KAJ5719883.1"/>
    </source>
</evidence>
<name>A0AAD6HJD9_9EURO</name>
<dbReference type="EMBL" id="JAQJAN010000009">
    <property type="protein sequence ID" value="KAJ5719883.1"/>
    <property type="molecule type" value="Genomic_DNA"/>
</dbReference>
<comment type="caution">
    <text evidence="2">The sequence shown here is derived from an EMBL/GenBank/DDBJ whole genome shotgun (WGS) entry which is preliminary data.</text>
</comment>
<keyword evidence="3" id="KW-1185">Reference proteome</keyword>
<feature type="compositionally biased region" description="Basic and acidic residues" evidence="1">
    <location>
        <begin position="18"/>
        <end position="31"/>
    </location>
</feature>
<feature type="region of interest" description="Disordered" evidence="1">
    <location>
        <begin position="1"/>
        <end position="31"/>
    </location>
</feature>
<dbReference type="AlphaFoldDB" id="A0AAD6HJD9"/>
<proteinExistence type="predicted"/>
<reference evidence="2" key="1">
    <citation type="journal article" date="2023" name="IMA Fungus">
        <title>Comparative genomic study of the Penicillium genus elucidates a diverse pangenome and 15 lateral gene transfer events.</title>
        <authorList>
            <person name="Petersen C."/>
            <person name="Sorensen T."/>
            <person name="Nielsen M.R."/>
            <person name="Sondergaard T.E."/>
            <person name="Sorensen J.L."/>
            <person name="Fitzpatrick D.A."/>
            <person name="Frisvad J.C."/>
            <person name="Nielsen K.L."/>
        </authorList>
    </citation>
    <scope>NUCLEOTIDE SEQUENCE</scope>
    <source>
        <strain evidence="2">IBT 17514</strain>
    </source>
</reference>